<dbReference type="Gene3D" id="1.10.510.10">
    <property type="entry name" value="Transferase(Phosphotransferase) domain 1"/>
    <property type="match status" value="1"/>
</dbReference>
<evidence type="ECO:0000256" key="4">
    <source>
        <dbReference type="ARBA" id="ARBA00023328"/>
    </source>
</evidence>
<dbReference type="GO" id="GO:0005524">
    <property type="term" value="F:ATP binding"/>
    <property type="evidence" value="ECO:0007669"/>
    <property type="project" value="InterPro"/>
</dbReference>
<keyword evidence="7" id="KW-1185">Reference proteome</keyword>
<accession>A0A9W6TFZ6</accession>
<dbReference type="AlphaFoldDB" id="A0A9W6TFZ6"/>
<dbReference type="EMBL" id="BSXW01000124">
    <property type="protein sequence ID" value="GMF12544.1"/>
    <property type="molecule type" value="Genomic_DNA"/>
</dbReference>
<reference evidence="6" key="1">
    <citation type="submission" date="2023-04" db="EMBL/GenBank/DDBJ databases">
        <title>Phytophthora lilii NBRC 32176.</title>
        <authorList>
            <person name="Ichikawa N."/>
            <person name="Sato H."/>
            <person name="Tonouchi N."/>
        </authorList>
    </citation>
    <scope>NUCLEOTIDE SEQUENCE</scope>
    <source>
        <strain evidence="6">NBRC 32176</strain>
    </source>
</reference>
<dbReference type="GO" id="GO:0051754">
    <property type="term" value="P:meiotic sister chromatid cohesion, centromeric"/>
    <property type="evidence" value="ECO:0007669"/>
    <property type="project" value="TreeGrafter"/>
</dbReference>
<dbReference type="InterPro" id="IPR000719">
    <property type="entry name" value="Prot_kinase_dom"/>
</dbReference>
<protein>
    <submittedName>
        <fullName evidence="6">Unnamed protein product</fullName>
    </submittedName>
</protein>
<evidence type="ECO:0000313" key="7">
    <source>
        <dbReference type="Proteomes" id="UP001165083"/>
    </source>
</evidence>
<evidence type="ECO:0000313" key="6">
    <source>
        <dbReference type="EMBL" id="GMF12544.1"/>
    </source>
</evidence>
<evidence type="ECO:0000256" key="1">
    <source>
        <dbReference type="ARBA" id="ARBA00004629"/>
    </source>
</evidence>
<gene>
    <name evidence="6" type="ORF">Plil01_000314100</name>
</gene>
<sequence>MVQSSEKDSASRVDRSTTVAVSAMELDPYTFENRQKLILDRRVDWYLCSRPDAVRLHSQKLPRFPNNNPAKRKLRKPIPIKISDALTIELVGVLGAGSFAYVFSAKIIDQDRNSTEYKAVKLGIAFPEVLAVYYGIKMLRCIELLHRAQVLHGDIKPDNWLMTPGNPTLELSINQGPSYAEDFQGGDLILTDYGRSIDLSVYPDGTTFKGNCHAKGFQSVEMLTHRPWTHQIDTFAFCGTMHCMLFGKYMEVKLRRNPNGVPHWGIVGQFKRYWQVDMWKDLFDALLNVKSCSEQPSLPDLRRRLENYLLSDQGRQKVRSPLVNVASLLLTYGLLG</sequence>
<evidence type="ECO:0000259" key="5">
    <source>
        <dbReference type="PROSITE" id="PS50011"/>
    </source>
</evidence>
<comment type="subcellular location">
    <subcellularLocation>
        <location evidence="1">Chromosome</location>
        <location evidence="1">Centromere</location>
        <location evidence="1">Kinetochore</location>
    </subcellularLocation>
</comment>
<dbReference type="PANTHER" id="PTHR14030:SF4">
    <property type="entry name" value="BUB1 KINASE, ISOFORM A-RELATED"/>
    <property type="match status" value="1"/>
</dbReference>
<dbReference type="OrthoDB" id="248495at2759"/>
<keyword evidence="3" id="KW-0995">Kinetochore</keyword>
<keyword evidence="4" id="KW-0137">Centromere</keyword>
<dbReference type="GO" id="GO:0000776">
    <property type="term" value="C:kinetochore"/>
    <property type="evidence" value="ECO:0007669"/>
    <property type="project" value="UniProtKB-KW"/>
</dbReference>
<dbReference type="GO" id="GO:0004672">
    <property type="term" value="F:protein kinase activity"/>
    <property type="evidence" value="ECO:0007669"/>
    <property type="project" value="InterPro"/>
</dbReference>
<dbReference type="GO" id="GO:0007094">
    <property type="term" value="P:mitotic spindle assembly checkpoint signaling"/>
    <property type="evidence" value="ECO:0007669"/>
    <property type="project" value="InterPro"/>
</dbReference>
<name>A0A9W6TFZ6_9STRA</name>
<dbReference type="InterPro" id="IPR015661">
    <property type="entry name" value="Bub1/Mad3"/>
</dbReference>
<dbReference type="SMART" id="SM00220">
    <property type="entry name" value="S_TKc"/>
    <property type="match status" value="1"/>
</dbReference>
<dbReference type="SUPFAM" id="SSF56112">
    <property type="entry name" value="Protein kinase-like (PK-like)"/>
    <property type="match status" value="1"/>
</dbReference>
<keyword evidence="2" id="KW-0158">Chromosome</keyword>
<dbReference type="PROSITE" id="PS50011">
    <property type="entry name" value="PROTEIN_KINASE_DOM"/>
    <property type="match status" value="1"/>
</dbReference>
<feature type="domain" description="Protein kinase" evidence="5">
    <location>
        <begin position="1"/>
        <end position="336"/>
    </location>
</feature>
<dbReference type="PANTHER" id="PTHR14030">
    <property type="entry name" value="MITOTIC CHECKPOINT SERINE/THREONINE-PROTEIN KINASE BUB1"/>
    <property type="match status" value="1"/>
</dbReference>
<comment type="caution">
    <text evidence="6">The sequence shown here is derived from an EMBL/GenBank/DDBJ whole genome shotgun (WGS) entry which is preliminary data.</text>
</comment>
<dbReference type="GO" id="GO:0032991">
    <property type="term" value="C:protein-containing complex"/>
    <property type="evidence" value="ECO:0007669"/>
    <property type="project" value="UniProtKB-ARBA"/>
</dbReference>
<dbReference type="InterPro" id="IPR011009">
    <property type="entry name" value="Kinase-like_dom_sf"/>
</dbReference>
<evidence type="ECO:0000256" key="2">
    <source>
        <dbReference type="ARBA" id="ARBA00022454"/>
    </source>
</evidence>
<dbReference type="Pfam" id="PF00069">
    <property type="entry name" value="Pkinase"/>
    <property type="match status" value="1"/>
</dbReference>
<dbReference type="Proteomes" id="UP001165083">
    <property type="component" value="Unassembled WGS sequence"/>
</dbReference>
<evidence type="ECO:0000256" key="3">
    <source>
        <dbReference type="ARBA" id="ARBA00022838"/>
    </source>
</evidence>
<proteinExistence type="predicted"/>
<organism evidence="6 7">
    <name type="scientific">Phytophthora lilii</name>
    <dbReference type="NCBI Taxonomy" id="2077276"/>
    <lineage>
        <taxon>Eukaryota</taxon>
        <taxon>Sar</taxon>
        <taxon>Stramenopiles</taxon>
        <taxon>Oomycota</taxon>
        <taxon>Peronosporomycetes</taxon>
        <taxon>Peronosporales</taxon>
        <taxon>Peronosporaceae</taxon>
        <taxon>Phytophthora</taxon>
    </lineage>
</organism>